<dbReference type="PANTHER" id="PTHR33164">
    <property type="entry name" value="TRANSCRIPTIONAL REGULATOR, MARR FAMILY"/>
    <property type="match status" value="1"/>
</dbReference>
<sequence length="169" mass="18375">MEILGKNQLLGVPYPAPVSDVPQLPPSLLGITAFLLSKVGIAGRRRMGDRLRGHGIGLWDMAVLAALRDFGPASQRELGARLGIDPSDLVEVMDTLVPLGLVERERDPEDRRRYRVAVSPAGRATLEAALREAGEVRDDLLAALDEDERATLHALLRKAYAGLEPRARA</sequence>
<dbReference type="SMART" id="SM00347">
    <property type="entry name" value="HTH_MARR"/>
    <property type="match status" value="1"/>
</dbReference>
<dbReference type="InterPro" id="IPR036388">
    <property type="entry name" value="WH-like_DNA-bd_sf"/>
</dbReference>
<dbReference type="PRINTS" id="PR00598">
    <property type="entry name" value="HTHMARR"/>
</dbReference>
<dbReference type="SUPFAM" id="SSF46785">
    <property type="entry name" value="Winged helix' DNA-binding domain"/>
    <property type="match status" value="1"/>
</dbReference>
<dbReference type="PROSITE" id="PS50995">
    <property type="entry name" value="HTH_MARR_2"/>
    <property type="match status" value="1"/>
</dbReference>
<dbReference type="PANTHER" id="PTHR33164:SF43">
    <property type="entry name" value="HTH-TYPE TRANSCRIPTIONAL REPRESSOR YETL"/>
    <property type="match status" value="1"/>
</dbReference>
<dbReference type="Proteomes" id="UP000660454">
    <property type="component" value="Unassembled WGS sequence"/>
</dbReference>
<dbReference type="Gene3D" id="1.10.10.10">
    <property type="entry name" value="Winged helix-like DNA-binding domain superfamily/Winged helix DNA-binding domain"/>
    <property type="match status" value="1"/>
</dbReference>
<dbReference type="InterPro" id="IPR039422">
    <property type="entry name" value="MarR/SlyA-like"/>
</dbReference>
<keyword evidence="3" id="KW-1185">Reference proteome</keyword>
<reference evidence="2 3" key="1">
    <citation type="submission" date="2021-01" db="EMBL/GenBank/DDBJ databases">
        <title>Whole genome shotgun sequence of Microbispora siamensis NBRC 104113.</title>
        <authorList>
            <person name="Komaki H."/>
            <person name="Tamura T."/>
        </authorList>
    </citation>
    <scope>NUCLEOTIDE SEQUENCE [LARGE SCALE GENOMIC DNA]</scope>
    <source>
        <strain evidence="2 3">NBRC 104113</strain>
    </source>
</reference>
<feature type="domain" description="HTH marR-type" evidence="1">
    <location>
        <begin position="32"/>
        <end position="161"/>
    </location>
</feature>
<comment type="caution">
    <text evidence="2">The sequence shown here is derived from an EMBL/GenBank/DDBJ whole genome shotgun (WGS) entry which is preliminary data.</text>
</comment>
<dbReference type="Pfam" id="PF12802">
    <property type="entry name" value="MarR_2"/>
    <property type="match status" value="1"/>
</dbReference>
<dbReference type="InterPro" id="IPR036390">
    <property type="entry name" value="WH_DNA-bd_sf"/>
</dbReference>
<evidence type="ECO:0000259" key="1">
    <source>
        <dbReference type="PROSITE" id="PS50995"/>
    </source>
</evidence>
<evidence type="ECO:0000313" key="2">
    <source>
        <dbReference type="EMBL" id="GIH61400.1"/>
    </source>
</evidence>
<dbReference type="InterPro" id="IPR000835">
    <property type="entry name" value="HTH_MarR-typ"/>
</dbReference>
<gene>
    <name evidence="2" type="ORF">Msi02_22170</name>
</gene>
<dbReference type="EMBL" id="BOOF01000009">
    <property type="protein sequence ID" value="GIH61400.1"/>
    <property type="molecule type" value="Genomic_DNA"/>
</dbReference>
<evidence type="ECO:0000313" key="3">
    <source>
        <dbReference type="Proteomes" id="UP000660454"/>
    </source>
</evidence>
<name>A0ABQ4GIY9_9ACTN</name>
<organism evidence="2 3">
    <name type="scientific">Microbispora siamensis</name>
    <dbReference type="NCBI Taxonomy" id="564413"/>
    <lineage>
        <taxon>Bacteria</taxon>
        <taxon>Bacillati</taxon>
        <taxon>Actinomycetota</taxon>
        <taxon>Actinomycetes</taxon>
        <taxon>Streptosporangiales</taxon>
        <taxon>Streptosporangiaceae</taxon>
        <taxon>Microbispora</taxon>
    </lineage>
</organism>
<protein>
    <recommendedName>
        <fullName evidence="1">HTH marR-type domain-containing protein</fullName>
    </recommendedName>
</protein>
<accession>A0ABQ4GIY9</accession>
<proteinExistence type="predicted"/>